<feature type="region of interest" description="Disordered" evidence="1">
    <location>
        <begin position="1"/>
        <end position="44"/>
    </location>
</feature>
<gene>
    <name evidence="2" type="ORF">QBC47DRAFT_387541</name>
</gene>
<evidence type="ECO:0000256" key="1">
    <source>
        <dbReference type="SAM" id="MobiDB-lite"/>
    </source>
</evidence>
<name>A0AAJ0B7L1_9PEZI</name>
<comment type="caution">
    <text evidence="2">The sequence shown here is derived from an EMBL/GenBank/DDBJ whole genome shotgun (WGS) entry which is preliminary data.</text>
</comment>
<dbReference type="Proteomes" id="UP001239445">
    <property type="component" value="Unassembled WGS sequence"/>
</dbReference>
<dbReference type="EMBL" id="MU839838">
    <property type="protein sequence ID" value="KAK1753002.1"/>
    <property type="molecule type" value="Genomic_DNA"/>
</dbReference>
<protein>
    <submittedName>
        <fullName evidence="2">Uncharacterized protein</fullName>
    </submittedName>
</protein>
<reference evidence="2" key="1">
    <citation type="submission" date="2023-06" db="EMBL/GenBank/DDBJ databases">
        <title>Genome-scale phylogeny and comparative genomics of the fungal order Sordariales.</title>
        <authorList>
            <consortium name="Lawrence Berkeley National Laboratory"/>
            <person name="Hensen N."/>
            <person name="Bonometti L."/>
            <person name="Westerberg I."/>
            <person name="Brannstrom I.O."/>
            <person name="Guillou S."/>
            <person name="Cros-Aarteil S."/>
            <person name="Calhoun S."/>
            <person name="Haridas S."/>
            <person name="Kuo A."/>
            <person name="Mondo S."/>
            <person name="Pangilinan J."/>
            <person name="Riley R."/>
            <person name="Labutti K."/>
            <person name="Andreopoulos B."/>
            <person name="Lipzen A."/>
            <person name="Chen C."/>
            <person name="Yanf M."/>
            <person name="Daum C."/>
            <person name="Ng V."/>
            <person name="Clum A."/>
            <person name="Steindorff A."/>
            <person name="Ohm R."/>
            <person name="Martin F."/>
            <person name="Silar P."/>
            <person name="Natvig D."/>
            <person name="Lalanne C."/>
            <person name="Gautier V."/>
            <person name="Ament-Velasquez S.L."/>
            <person name="Kruys A."/>
            <person name="Hutchinson M.I."/>
            <person name="Powell A.J."/>
            <person name="Barry K."/>
            <person name="Miller A.N."/>
            <person name="Grigoriev I.V."/>
            <person name="Debuchy R."/>
            <person name="Gladieux P."/>
            <person name="Thoren M.H."/>
            <person name="Johannesson H."/>
        </authorList>
    </citation>
    <scope>NUCLEOTIDE SEQUENCE</scope>
    <source>
        <strain evidence="2">PSN4</strain>
    </source>
</reference>
<proteinExistence type="predicted"/>
<evidence type="ECO:0000313" key="3">
    <source>
        <dbReference type="Proteomes" id="UP001239445"/>
    </source>
</evidence>
<keyword evidence="3" id="KW-1185">Reference proteome</keyword>
<sequence length="57" mass="6128">MSDNLAEKLRATTLSDGSGSGPGSGSEDWKKSLKLPARDTRQQTEVTCHCSFMPRTG</sequence>
<feature type="compositionally biased region" description="Basic and acidic residues" evidence="1">
    <location>
        <begin position="27"/>
        <end position="42"/>
    </location>
</feature>
<accession>A0AAJ0B7L1</accession>
<evidence type="ECO:0000313" key="2">
    <source>
        <dbReference type="EMBL" id="KAK1753002.1"/>
    </source>
</evidence>
<dbReference type="AlphaFoldDB" id="A0AAJ0B7L1"/>
<feature type="compositionally biased region" description="Basic and acidic residues" evidence="1">
    <location>
        <begin position="1"/>
        <end position="10"/>
    </location>
</feature>
<organism evidence="2 3">
    <name type="scientific">Echria macrotheca</name>
    <dbReference type="NCBI Taxonomy" id="438768"/>
    <lineage>
        <taxon>Eukaryota</taxon>
        <taxon>Fungi</taxon>
        <taxon>Dikarya</taxon>
        <taxon>Ascomycota</taxon>
        <taxon>Pezizomycotina</taxon>
        <taxon>Sordariomycetes</taxon>
        <taxon>Sordariomycetidae</taxon>
        <taxon>Sordariales</taxon>
        <taxon>Schizotheciaceae</taxon>
        <taxon>Echria</taxon>
    </lineage>
</organism>